<dbReference type="SUPFAM" id="SSF46785">
    <property type="entry name" value="Winged helix' DNA-binding domain"/>
    <property type="match status" value="1"/>
</dbReference>
<dbReference type="PANTHER" id="PTHR30346:SF0">
    <property type="entry name" value="HCA OPERON TRANSCRIPTIONAL ACTIVATOR HCAR"/>
    <property type="match status" value="1"/>
</dbReference>
<organism evidence="6 7">
    <name type="scientific">Actinophytocola gossypii</name>
    <dbReference type="NCBI Taxonomy" id="2812003"/>
    <lineage>
        <taxon>Bacteria</taxon>
        <taxon>Bacillati</taxon>
        <taxon>Actinomycetota</taxon>
        <taxon>Actinomycetes</taxon>
        <taxon>Pseudonocardiales</taxon>
        <taxon>Pseudonocardiaceae</taxon>
    </lineage>
</organism>
<protein>
    <submittedName>
        <fullName evidence="6">LysR family transcriptional regulator</fullName>
    </submittedName>
</protein>
<dbReference type="SUPFAM" id="SSF53850">
    <property type="entry name" value="Periplasmic binding protein-like II"/>
    <property type="match status" value="1"/>
</dbReference>
<dbReference type="Pfam" id="PF00126">
    <property type="entry name" value="HTH_1"/>
    <property type="match status" value="1"/>
</dbReference>
<dbReference type="InterPro" id="IPR000847">
    <property type="entry name" value="LysR_HTH_N"/>
</dbReference>
<sequence length="301" mass="32646">MDTRHVRAFVAVADELHMGRAAERLAVNQPTLSRQVAALERELGVPLFDRSRRRLALTPAGAEFVEGARGLVRRAETLVDCARRAQRGELGVLRVGFVQSATFRALPRLLAGFREVCPDVEVRVTAMTTLSQKAALRDGSLDAGLFRPFFDEPGIATRTLSRDPLVAALPAGHPLAVRDRIALADLAGEEFVCYSRESGPSVYDRIVGHCLAAGFTPRITQDALDVQTIVALVAAGVGVSLLIAPTPHSDERAVVFRPLTDDLPLWELALAWSPANRSKVLARLLDTVSIYPEDSRDAGVE</sequence>
<dbReference type="EMBL" id="JAFFZE010000029">
    <property type="protein sequence ID" value="MCT2587884.1"/>
    <property type="molecule type" value="Genomic_DNA"/>
</dbReference>
<evidence type="ECO:0000256" key="1">
    <source>
        <dbReference type="ARBA" id="ARBA00009437"/>
    </source>
</evidence>
<dbReference type="PANTHER" id="PTHR30346">
    <property type="entry name" value="TRANSCRIPTIONAL DUAL REGULATOR HCAR-RELATED"/>
    <property type="match status" value="1"/>
</dbReference>
<evidence type="ECO:0000313" key="6">
    <source>
        <dbReference type="EMBL" id="MCT2587884.1"/>
    </source>
</evidence>
<dbReference type="Gene3D" id="3.40.190.10">
    <property type="entry name" value="Periplasmic binding protein-like II"/>
    <property type="match status" value="2"/>
</dbReference>
<keyword evidence="4" id="KW-0804">Transcription</keyword>
<evidence type="ECO:0000256" key="2">
    <source>
        <dbReference type="ARBA" id="ARBA00023015"/>
    </source>
</evidence>
<keyword evidence="3" id="KW-0238">DNA-binding</keyword>
<dbReference type="CDD" id="cd08414">
    <property type="entry name" value="PBP2_LTTR_aromatics_like"/>
    <property type="match status" value="1"/>
</dbReference>
<comment type="similarity">
    <text evidence="1">Belongs to the LysR transcriptional regulatory family.</text>
</comment>
<evidence type="ECO:0000256" key="3">
    <source>
        <dbReference type="ARBA" id="ARBA00023125"/>
    </source>
</evidence>
<feature type="domain" description="HTH lysR-type" evidence="5">
    <location>
        <begin position="1"/>
        <end position="58"/>
    </location>
</feature>
<dbReference type="PRINTS" id="PR00039">
    <property type="entry name" value="HTHLYSR"/>
</dbReference>
<dbReference type="RefSeq" id="WP_260195794.1">
    <property type="nucleotide sequence ID" value="NZ_JAFFZE010000029.1"/>
</dbReference>
<dbReference type="PROSITE" id="PS50931">
    <property type="entry name" value="HTH_LYSR"/>
    <property type="match status" value="1"/>
</dbReference>
<gene>
    <name evidence="6" type="ORF">JT362_32695</name>
</gene>
<dbReference type="InterPro" id="IPR036388">
    <property type="entry name" value="WH-like_DNA-bd_sf"/>
</dbReference>
<dbReference type="InterPro" id="IPR036390">
    <property type="entry name" value="WH_DNA-bd_sf"/>
</dbReference>
<accession>A0ABT2JK31</accession>
<comment type="caution">
    <text evidence="6">The sequence shown here is derived from an EMBL/GenBank/DDBJ whole genome shotgun (WGS) entry which is preliminary data.</text>
</comment>
<evidence type="ECO:0000313" key="7">
    <source>
        <dbReference type="Proteomes" id="UP001156441"/>
    </source>
</evidence>
<name>A0ABT2JK31_9PSEU</name>
<keyword evidence="7" id="KW-1185">Reference proteome</keyword>
<reference evidence="6 7" key="1">
    <citation type="submission" date="2021-02" db="EMBL/GenBank/DDBJ databases">
        <title>Actinophytocola xerophila sp. nov., isolated from soil of cotton cropping field.</title>
        <authorList>
            <person name="Huang R."/>
            <person name="Chen X."/>
            <person name="Ge X."/>
            <person name="Liu W."/>
        </authorList>
    </citation>
    <scope>NUCLEOTIDE SEQUENCE [LARGE SCALE GENOMIC DNA]</scope>
    <source>
        <strain evidence="6 7">S1-96</strain>
    </source>
</reference>
<evidence type="ECO:0000259" key="5">
    <source>
        <dbReference type="PROSITE" id="PS50931"/>
    </source>
</evidence>
<dbReference type="Pfam" id="PF03466">
    <property type="entry name" value="LysR_substrate"/>
    <property type="match status" value="1"/>
</dbReference>
<evidence type="ECO:0000256" key="4">
    <source>
        <dbReference type="ARBA" id="ARBA00023163"/>
    </source>
</evidence>
<dbReference type="InterPro" id="IPR005119">
    <property type="entry name" value="LysR_subst-bd"/>
</dbReference>
<proteinExistence type="inferred from homology"/>
<keyword evidence="2" id="KW-0805">Transcription regulation</keyword>
<dbReference type="Proteomes" id="UP001156441">
    <property type="component" value="Unassembled WGS sequence"/>
</dbReference>
<dbReference type="Gene3D" id="1.10.10.10">
    <property type="entry name" value="Winged helix-like DNA-binding domain superfamily/Winged helix DNA-binding domain"/>
    <property type="match status" value="1"/>
</dbReference>